<dbReference type="Proteomes" id="UP000829196">
    <property type="component" value="Unassembled WGS sequence"/>
</dbReference>
<evidence type="ECO:0008006" key="9">
    <source>
        <dbReference type="Google" id="ProtNLM"/>
    </source>
</evidence>
<keyword evidence="3" id="KW-0964">Secreted</keyword>
<dbReference type="PANTHER" id="PTHR31279:SF3">
    <property type="entry name" value="PROTEIN EXORDIUM-LIKE 2"/>
    <property type="match status" value="1"/>
</dbReference>
<comment type="similarity">
    <text evidence="5">Belongs to the EXORDIUM family.</text>
</comment>
<keyword evidence="4 6" id="KW-0732">Signal</keyword>
<name>A0A8T3AH62_DENNO</name>
<evidence type="ECO:0000256" key="5">
    <source>
        <dbReference type="ARBA" id="ARBA00023591"/>
    </source>
</evidence>
<feature type="chain" id="PRO_5035816178" description="Protein EXORDIUM-like 2" evidence="6">
    <location>
        <begin position="30"/>
        <end position="301"/>
    </location>
</feature>
<dbReference type="GO" id="GO:0048046">
    <property type="term" value="C:apoplast"/>
    <property type="evidence" value="ECO:0007669"/>
    <property type="project" value="UniProtKB-SubCell"/>
</dbReference>
<protein>
    <recommendedName>
        <fullName evidence="9">Protein EXORDIUM-like 2</fullName>
    </recommendedName>
</protein>
<evidence type="ECO:0000256" key="4">
    <source>
        <dbReference type="ARBA" id="ARBA00022729"/>
    </source>
</evidence>
<dbReference type="InterPro" id="IPR006766">
    <property type="entry name" value="EXORDIUM-like"/>
</dbReference>
<evidence type="ECO:0000256" key="3">
    <source>
        <dbReference type="ARBA" id="ARBA00022525"/>
    </source>
</evidence>
<dbReference type="Pfam" id="PF04674">
    <property type="entry name" value="Phi_1"/>
    <property type="match status" value="1"/>
</dbReference>
<reference evidence="7" key="1">
    <citation type="journal article" date="2022" name="Front. Genet.">
        <title>Chromosome-Scale Assembly of the Dendrobium nobile Genome Provides Insights Into the Molecular Mechanism of the Biosynthesis of the Medicinal Active Ingredient of Dendrobium.</title>
        <authorList>
            <person name="Xu Q."/>
            <person name="Niu S.-C."/>
            <person name="Li K.-L."/>
            <person name="Zheng P.-J."/>
            <person name="Zhang X.-J."/>
            <person name="Jia Y."/>
            <person name="Liu Y."/>
            <person name="Niu Y.-X."/>
            <person name="Yu L.-H."/>
            <person name="Chen D.-F."/>
            <person name="Zhang G.-Q."/>
        </authorList>
    </citation>
    <scope>NUCLEOTIDE SEQUENCE</scope>
    <source>
        <tissue evidence="7">Leaf</tissue>
    </source>
</reference>
<accession>A0A8T3AH62</accession>
<evidence type="ECO:0000313" key="7">
    <source>
        <dbReference type="EMBL" id="KAI0495498.1"/>
    </source>
</evidence>
<keyword evidence="8" id="KW-1185">Reference proteome</keyword>
<dbReference type="PANTHER" id="PTHR31279">
    <property type="entry name" value="PROTEIN EXORDIUM-LIKE 5"/>
    <property type="match status" value="1"/>
</dbReference>
<sequence>MAAAAAAASAAAASAAAAVLLLLLPFSSSSLVSTPNPTLQYHHGHLLTGNLTLHLIWYGHFSPSQRSSITDFLLSLSPSSSLSPPSVSSWWATTRLYLSPSTNLHISPQLLLSSYPLGRSLSSSSLTSLASLSRPSPSSISILLTSSDVFVDGFCSSRCGTHSRLPNAASFIWVGDSSTQCPGQCAWPFHQPPYGPQSPPLVSPSGDVGADGIVINLATLLAGTVTNPDGKGFFQGPPEAPLEAVSACTGIFGSGAYPGFPGKVLVDHTSGASYNAEGVNGRKYLLPAMWDPKTSQCATLV</sequence>
<dbReference type="EMBL" id="JAGYWB010000016">
    <property type="protein sequence ID" value="KAI0495498.1"/>
    <property type="molecule type" value="Genomic_DNA"/>
</dbReference>
<evidence type="ECO:0000313" key="8">
    <source>
        <dbReference type="Proteomes" id="UP000829196"/>
    </source>
</evidence>
<proteinExistence type="inferred from homology"/>
<dbReference type="AlphaFoldDB" id="A0A8T3AH62"/>
<evidence type="ECO:0000256" key="2">
    <source>
        <dbReference type="ARBA" id="ARBA00022523"/>
    </source>
</evidence>
<organism evidence="7 8">
    <name type="scientific">Dendrobium nobile</name>
    <name type="common">Orchid</name>
    <dbReference type="NCBI Taxonomy" id="94219"/>
    <lineage>
        <taxon>Eukaryota</taxon>
        <taxon>Viridiplantae</taxon>
        <taxon>Streptophyta</taxon>
        <taxon>Embryophyta</taxon>
        <taxon>Tracheophyta</taxon>
        <taxon>Spermatophyta</taxon>
        <taxon>Magnoliopsida</taxon>
        <taxon>Liliopsida</taxon>
        <taxon>Asparagales</taxon>
        <taxon>Orchidaceae</taxon>
        <taxon>Epidendroideae</taxon>
        <taxon>Malaxideae</taxon>
        <taxon>Dendrobiinae</taxon>
        <taxon>Dendrobium</taxon>
    </lineage>
</organism>
<dbReference type="OrthoDB" id="2017091at2759"/>
<gene>
    <name evidence="7" type="ORF">KFK09_021799</name>
</gene>
<evidence type="ECO:0000256" key="1">
    <source>
        <dbReference type="ARBA" id="ARBA00004271"/>
    </source>
</evidence>
<feature type="signal peptide" evidence="6">
    <location>
        <begin position="1"/>
        <end position="29"/>
    </location>
</feature>
<comment type="caution">
    <text evidence="7">The sequence shown here is derived from an EMBL/GenBank/DDBJ whole genome shotgun (WGS) entry which is preliminary data.</text>
</comment>
<evidence type="ECO:0000256" key="6">
    <source>
        <dbReference type="SAM" id="SignalP"/>
    </source>
</evidence>
<comment type="subcellular location">
    <subcellularLocation>
        <location evidence="1">Secreted</location>
        <location evidence="1">Extracellular space</location>
        <location evidence="1">Apoplast</location>
    </subcellularLocation>
</comment>
<keyword evidence="2" id="KW-0052">Apoplast</keyword>